<name>A0A9E6TPA5_9PSED</name>
<dbReference type="Gene3D" id="1.10.287.470">
    <property type="entry name" value="Helix hairpin bin"/>
    <property type="match status" value="1"/>
</dbReference>
<reference evidence="10 11" key="2">
    <citation type="journal article" date="2021" name="Microorganisms">
        <title>The Ever-Expanding Pseudomonas Genus: Description of 43 New Species and Partition of the Pseudomonas putida Group.</title>
        <authorList>
            <person name="Girard L."/>
            <person name="Lood C."/>
            <person name="Hofte M."/>
            <person name="Vandamme P."/>
            <person name="Rokni-Zadeh H."/>
            <person name="van Noort V."/>
            <person name="Lavigne R."/>
            <person name="De Mot R."/>
        </authorList>
    </citation>
    <scope>NUCLEOTIDE SEQUENCE [LARGE SCALE GENOMIC DNA]</scope>
    <source>
        <strain evidence="10 11">RW8P3</strain>
    </source>
</reference>
<evidence type="ECO:0000313" key="10">
    <source>
        <dbReference type="EMBL" id="QXI26248.1"/>
    </source>
</evidence>
<dbReference type="KEGG" id="pvw:HU752_020075"/>
<dbReference type="Gene3D" id="2.40.50.100">
    <property type="match status" value="1"/>
</dbReference>
<comment type="subcellular location">
    <subcellularLocation>
        <location evidence="1">Cell inner membrane</location>
        <topology evidence="1">Lipid-anchor</topology>
    </subcellularLocation>
</comment>
<feature type="signal peptide" evidence="5">
    <location>
        <begin position="1"/>
        <end position="26"/>
    </location>
</feature>
<gene>
    <name evidence="10" type="ORF">HU752_020075</name>
</gene>
<dbReference type="EMBL" id="CP077093">
    <property type="protein sequence ID" value="QXI26248.1"/>
    <property type="molecule type" value="Genomic_DNA"/>
</dbReference>
<keyword evidence="4" id="KW-0175">Coiled coil</keyword>
<feature type="domain" description="Multidrug resistance protein MdtA-like alpha-helical hairpin" evidence="6">
    <location>
        <begin position="96"/>
        <end position="157"/>
    </location>
</feature>
<evidence type="ECO:0000256" key="5">
    <source>
        <dbReference type="SAM" id="SignalP"/>
    </source>
</evidence>
<reference evidence="10 11" key="1">
    <citation type="journal article" date="2020" name="Microorganisms">
        <title>Reliable Identification of Environmental Pseudomonas Isolates Using the rpoD Gene.</title>
        <authorList>
            <consortium name="The Broad Institute Genome Sequencing Platform"/>
            <person name="Girard L."/>
            <person name="Lood C."/>
            <person name="Rokni-Zadeh H."/>
            <person name="van Noort V."/>
            <person name="Lavigne R."/>
            <person name="De Mot R."/>
        </authorList>
    </citation>
    <scope>NUCLEOTIDE SEQUENCE [LARGE SCALE GENOMIC DNA]</scope>
    <source>
        <strain evidence="10 11">RW8P3</strain>
    </source>
</reference>
<evidence type="ECO:0000259" key="8">
    <source>
        <dbReference type="Pfam" id="PF25944"/>
    </source>
</evidence>
<dbReference type="Pfam" id="PF25876">
    <property type="entry name" value="HH_MFP_RND"/>
    <property type="match status" value="1"/>
</dbReference>
<feature type="domain" description="Multidrug resistance protein MdtA-like C-terminal permuted SH3" evidence="9">
    <location>
        <begin position="288"/>
        <end position="350"/>
    </location>
</feature>
<dbReference type="RefSeq" id="WP_186678841.1">
    <property type="nucleotide sequence ID" value="NZ_CP077093.1"/>
</dbReference>
<evidence type="ECO:0000259" key="6">
    <source>
        <dbReference type="Pfam" id="PF25876"/>
    </source>
</evidence>
<protein>
    <submittedName>
        <fullName evidence="10">Efflux RND transporter periplasmic adaptor subunit</fullName>
    </submittedName>
</protein>
<feature type="chain" id="PRO_5039177762" evidence="5">
    <location>
        <begin position="27"/>
        <end position="378"/>
    </location>
</feature>
<dbReference type="InterPro" id="IPR058627">
    <property type="entry name" value="MdtA-like_C"/>
</dbReference>
<dbReference type="FunFam" id="2.40.420.20:FF:000001">
    <property type="entry name" value="Efflux RND transporter periplasmic adaptor subunit"/>
    <property type="match status" value="1"/>
</dbReference>
<evidence type="ECO:0000259" key="7">
    <source>
        <dbReference type="Pfam" id="PF25917"/>
    </source>
</evidence>
<dbReference type="Pfam" id="PF25967">
    <property type="entry name" value="RND-MFP_C"/>
    <property type="match status" value="1"/>
</dbReference>
<keyword evidence="11" id="KW-1185">Reference proteome</keyword>
<dbReference type="SUPFAM" id="SSF111369">
    <property type="entry name" value="HlyD-like secretion proteins"/>
    <property type="match status" value="1"/>
</dbReference>
<accession>A0A9E6TPA5</accession>
<dbReference type="InterPro" id="IPR006143">
    <property type="entry name" value="RND_pump_MFP"/>
</dbReference>
<dbReference type="InterPro" id="IPR058624">
    <property type="entry name" value="MdtA-like_HH"/>
</dbReference>
<dbReference type="Gene3D" id="2.40.420.20">
    <property type="match status" value="1"/>
</dbReference>
<dbReference type="NCBIfam" id="TIGR01730">
    <property type="entry name" value="RND_mfp"/>
    <property type="match status" value="1"/>
</dbReference>
<dbReference type="Gene3D" id="2.40.30.170">
    <property type="match status" value="1"/>
</dbReference>
<dbReference type="PANTHER" id="PTHR30158:SF3">
    <property type="entry name" value="MULTIDRUG EFFLUX PUMP SUBUNIT ACRA-RELATED"/>
    <property type="match status" value="1"/>
</dbReference>
<evidence type="ECO:0000313" key="11">
    <source>
        <dbReference type="Proteomes" id="UP000634530"/>
    </source>
</evidence>
<evidence type="ECO:0000256" key="1">
    <source>
        <dbReference type="ARBA" id="ARBA00004519"/>
    </source>
</evidence>
<dbReference type="Pfam" id="PF25944">
    <property type="entry name" value="Beta-barrel_RND"/>
    <property type="match status" value="1"/>
</dbReference>
<feature type="domain" description="Multidrug resistance protein MdtA-like barrel-sandwich hybrid" evidence="7">
    <location>
        <begin position="61"/>
        <end position="188"/>
    </location>
</feature>
<feature type="domain" description="Multidrug resistance protein MdtA-like beta-barrel" evidence="8">
    <location>
        <begin position="194"/>
        <end position="284"/>
    </location>
</feature>
<dbReference type="PANTHER" id="PTHR30158">
    <property type="entry name" value="ACRA/E-RELATED COMPONENT OF DRUG EFFLUX TRANSPORTER"/>
    <property type="match status" value="1"/>
</dbReference>
<organism evidence="10 11">
    <name type="scientific">Pseudomonas vanderleydeniana</name>
    <dbReference type="NCBI Taxonomy" id="2745495"/>
    <lineage>
        <taxon>Bacteria</taxon>
        <taxon>Pseudomonadati</taxon>
        <taxon>Pseudomonadota</taxon>
        <taxon>Gammaproteobacteria</taxon>
        <taxon>Pseudomonadales</taxon>
        <taxon>Pseudomonadaceae</taxon>
        <taxon>Pseudomonas</taxon>
    </lineage>
</organism>
<dbReference type="InterPro" id="IPR058626">
    <property type="entry name" value="MdtA-like_b-barrel"/>
</dbReference>
<dbReference type="InterPro" id="IPR058625">
    <property type="entry name" value="MdtA-like_BSH"/>
</dbReference>
<evidence type="ECO:0000256" key="2">
    <source>
        <dbReference type="ARBA" id="ARBA00009477"/>
    </source>
</evidence>
<evidence type="ECO:0000256" key="4">
    <source>
        <dbReference type="ARBA" id="ARBA00023054"/>
    </source>
</evidence>
<keyword evidence="3" id="KW-0813">Transport</keyword>
<sequence length="378" mass="40810">MKIKPSRQVCRVLPMTLLLLAGCKEAAQVGVPKPPEVGVVTLKAQSVLLSSELPGRTSALRVAEVRPQVSGIIQKRLFNEGAMVKKGQQLYQIDPSSYQAEYDKAKANLNTTRNLAKRYKTLVESRAISRQQFDDADANFRQAQADLKMAQINLEYTKVLAPIDGRISRSNVTEGALVSTNQTEALASINQLDPIYVDVTQASTDLLRLRREVASGQLSMAGPDQVQVQLTLEDGTAYAQPGTLKFTEVTVDPGTGAVTLRAVFPNPENILLPGMFVHAKLAEGVREQAILVPQQGVTRDLKGQAIAFVIGAGNKAELRELKVMRTLGNQWLVESGLNAGDQVITEGVQRVKAGMELAPVPARNVAPNATIGSAAQRP</sequence>
<dbReference type="GO" id="GO:0046677">
    <property type="term" value="P:response to antibiotic"/>
    <property type="evidence" value="ECO:0007669"/>
    <property type="project" value="TreeGrafter"/>
</dbReference>
<dbReference type="GO" id="GO:0022857">
    <property type="term" value="F:transmembrane transporter activity"/>
    <property type="evidence" value="ECO:0007669"/>
    <property type="project" value="InterPro"/>
</dbReference>
<evidence type="ECO:0000259" key="9">
    <source>
        <dbReference type="Pfam" id="PF25967"/>
    </source>
</evidence>
<dbReference type="Proteomes" id="UP000634530">
    <property type="component" value="Chromosome"/>
</dbReference>
<dbReference type="PROSITE" id="PS51257">
    <property type="entry name" value="PROKAR_LIPOPROTEIN"/>
    <property type="match status" value="1"/>
</dbReference>
<proteinExistence type="inferred from homology"/>
<evidence type="ECO:0000256" key="3">
    <source>
        <dbReference type="ARBA" id="ARBA00022448"/>
    </source>
</evidence>
<keyword evidence="5" id="KW-0732">Signal</keyword>
<dbReference type="Pfam" id="PF25917">
    <property type="entry name" value="BSH_RND"/>
    <property type="match status" value="1"/>
</dbReference>
<comment type="similarity">
    <text evidence="2">Belongs to the membrane fusion protein (MFP) (TC 8.A.1) family.</text>
</comment>
<dbReference type="GO" id="GO:0005886">
    <property type="term" value="C:plasma membrane"/>
    <property type="evidence" value="ECO:0007669"/>
    <property type="project" value="UniProtKB-SubCell"/>
</dbReference>
<dbReference type="AlphaFoldDB" id="A0A9E6TPA5"/>